<dbReference type="Proteomes" id="UP001589748">
    <property type="component" value="Unassembled WGS sequence"/>
</dbReference>
<name>A0ABV5LSB0_9ACTN</name>
<comment type="caution">
    <text evidence="1">The sequence shown here is derived from an EMBL/GenBank/DDBJ whole genome shotgun (WGS) entry which is preliminary data.</text>
</comment>
<protein>
    <submittedName>
        <fullName evidence="1">Uncharacterized protein</fullName>
    </submittedName>
</protein>
<proteinExistence type="predicted"/>
<evidence type="ECO:0000313" key="2">
    <source>
        <dbReference type="Proteomes" id="UP001589748"/>
    </source>
</evidence>
<dbReference type="RefSeq" id="WP_380135382.1">
    <property type="nucleotide sequence ID" value="NZ_JBHLUI010000003.1"/>
</dbReference>
<organism evidence="1 2">
    <name type="scientific">Kineococcus gynurae</name>
    <dbReference type="NCBI Taxonomy" id="452979"/>
    <lineage>
        <taxon>Bacteria</taxon>
        <taxon>Bacillati</taxon>
        <taxon>Actinomycetota</taxon>
        <taxon>Actinomycetes</taxon>
        <taxon>Kineosporiales</taxon>
        <taxon>Kineosporiaceae</taxon>
        <taxon>Kineococcus</taxon>
    </lineage>
</organism>
<accession>A0ABV5LSB0</accession>
<gene>
    <name evidence="1" type="ORF">ACFFVI_08365</name>
</gene>
<keyword evidence="2" id="KW-1185">Reference proteome</keyword>
<evidence type="ECO:0000313" key="1">
    <source>
        <dbReference type="EMBL" id="MFB9376981.1"/>
    </source>
</evidence>
<reference evidence="1 2" key="1">
    <citation type="submission" date="2024-09" db="EMBL/GenBank/DDBJ databases">
        <authorList>
            <person name="Sun Q."/>
            <person name="Mori K."/>
        </authorList>
    </citation>
    <scope>NUCLEOTIDE SEQUENCE [LARGE SCALE GENOMIC DNA]</scope>
    <source>
        <strain evidence="1 2">TISTR 1856</strain>
    </source>
</reference>
<sequence>MSPADAPRSLSGVEQFLFPGFDADALDRWVSRVCDSALGRLLSRREDYRFGN</sequence>
<dbReference type="EMBL" id="JBHMDM010000004">
    <property type="protein sequence ID" value="MFB9376981.1"/>
    <property type="molecule type" value="Genomic_DNA"/>
</dbReference>